<dbReference type="SUPFAM" id="SSF52266">
    <property type="entry name" value="SGNH hydrolase"/>
    <property type="match status" value="1"/>
</dbReference>
<name>A0A1M5HNU5_9FLAO</name>
<proteinExistence type="predicted"/>
<keyword evidence="1" id="KW-1133">Transmembrane helix</keyword>
<feature type="transmembrane region" description="Helical" evidence="1">
    <location>
        <begin position="12"/>
        <end position="33"/>
    </location>
</feature>
<evidence type="ECO:0000313" key="3">
    <source>
        <dbReference type="Proteomes" id="UP000184406"/>
    </source>
</evidence>
<keyword evidence="3" id="KW-1185">Reference proteome</keyword>
<dbReference type="Proteomes" id="UP000184406">
    <property type="component" value="Unassembled WGS sequence"/>
</dbReference>
<dbReference type="OrthoDB" id="7599050at2"/>
<keyword evidence="1" id="KW-0472">Membrane</keyword>
<gene>
    <name evidence="2" type="ORF">SAMN03080594_11631</name>
</gene>
<evidence type="ECO:0000313" key="2">
    <source>
        <dbReference type="EMBL" id="SHG17587.1"/>
    </source>
</evidence>
<evidence type="ECO:0000256" key="1">
    <source>
        <dbReference type="SAM" id="Phobius"/>
    </source>
</evidence>
<dbReference type="AlphaFoldDB" id="A0A1M5HNU5"/>
<protein>
    <recommendedName>
        <fullName evidence="4">GDSL-like Lipase/Acylhydrolase family protein</fullName>
    </recommendedName>
</protein>
<sequence length="305" mass="34706">MKNWAFGENSLLKIILVLILLLCMVEISLRILLGLCNAPLYVSSNTYEYAAAPNQDGRRFGNHYHYNSFSQRSLEPDSSKTIILGLGDSVLFGGVQSDQENIATSLVTNHLKDIQMLNISAGSWGPDNCAAYLREKGTFSAKGMFLVVSSHDAYDNMDFEPVVGLHSSYPKHQYVLAWWELLDRYILPRLRSYFSKQENLDPDQKVLQTIHKKGLVFNPGFNGLKTISDSLNIPLIIYLHAEKAELLNKKYNNEGKEIIQWANLNGIKIIKELEYNFVDSDYRDNIHINDKGQKKLARIIVEHLP</sequence>
<dbReference type="EMBL" id="FQUX01000016">
    <property type="protein sequence ID" value="SHG17587.1"/>
    <property type="molecule type" value="Genomic_DNA"/>
</dbReference>
<dbReference type="RefSeq" id="WP_072865828.1">
    <property type="nucleotide sequence ID" value="NZ_FQUX01000016.1"/>
</dbReference>
<evidence type="ECO:0008006" key="4">
    <source>
        <dbReference type="Google" id="ProtNLM"/>
    </source>
</evidence>
<reference evidence="3" key="1">
    <citation type="submission" date="2016-11" db="EMBL/GenBank/DDBJ databases">
        <authorList>
            <person name="Varghese N."/>
            <person name="Submissions S."/>
        </authorList>
    </citation>
    <scope>NUCLEOTIDE SEQUENCE [LARGE SCALE GENOMIC DNA]</scope>
    <source>
        <strain evidence="3">DSM 17539</strain>
    </source>
</reference>
<accession>A0A1M5HNU5</accession>
<keyword evidence="1" id="KW-0812">Transmembrane</keyword>
<organism evidence="2 3">
    <name type="scientific">Arenibacter palladensis</name>
    <dbReference type="NCBI Taxonomy" id="237373"/>
    <lineage>
        <taxon>Bacteria</taxon>
        <taxon>Pseudomonadati</taxon>
        <taxon>Bacteroidota</taxon>
        <taxon>Flavobacteriia</taxon>
        <taxon>Flavobacteriales</taxon>
        <taxon>Flavobacteriaceae</taxon>
        <taxon>Arenibacter</taxon>
    </lineage>
</organism>